<dbReference type="AlphaFoldDB" id="A0A023BA56"/>
<dbReference type="RefSeq" id="XP_011129485.1">
    <property type="nucleotide sequence ID" value="XM_011131183.1"/>
</dbReference>
<protein>
    <submittedName>
        <fullName evidence="1">Uncharacterized protein</fullName>
    </submittedName>
</protein>
<reference evidence="1" key="1">
    <citation type="submission" date="2013-12" db="EMBL/GenBank/DDBJ databases">
        <authorList>
            <person name="Omoto C.K."/>
            <person name="Sibley D."/>
            <person name="Venepally P."/>
            <person name="Hadjithomas M."/>
            <person name="Karamycheva S."/>
            <person name="Brunk B."/>
            <person name="Roos D."/>
            <person name="Caler E."/>
            <person name="Lorenzi H."/>
        </authorList>
    </citation>
    <scope>NUCLEOTIDE SEQUENCE</scope>
</reference>
<dbReference type="GeneID" id="22911607"/>
<dbReference type="EMBL" id="AFNH02000317">
    <property type="protein sequence ID" value="EZG77686.1"/>
    <property type="molecule type" value="Genomic_DNA"/>
</dbReference>
<gene>
    <name evidence="1" type="ORF">GNI_041640</name>
</gene>
<comment type="caution">
    <text evidence="1">The sequence shown here is derived from an EMBL/GenBank/DDBJ whole genome shotgun (WGS) entry which is preliminary data.</text>
</comment>
<organism evidence="1 2">
    <name type="scientific">Gregarina niphandrodes</name>
    <name type="common">Septate eugregarine</name>
    <dbReference type="NCBI Taxonomy" id="110365"/>
    <lineage>
        <taxon>Eukaryota</taxon>
        <taxon>Sar</taxon>
        <taxon>Alveolata</taxon>
        <taxon>Apicomplexa</taxon>
        <taxon>Conoidasida</taxon>
        <taxon>Gregarinasina</taxon>
        <taxon>Eugregarinorida</taxon>
        <taxon>Gregarinidae</taxon>
        <taxon>Gregarina</taxon>
    </lineage>
</organism>
<proteinExistence type="predicted"/>
<accession>A0A023BA56</accession>
<evidence type="ECO:0000313" key="1">
    <source>
        <dbReference type="EMBL" id="EZG77686.1"/>
    </source>
</evidence>
<name>A0A023BA56_GRENI</name>
<dbReference type="VEuPathDB" id="CryptoDB:GNI_041640"/>
<sequence length="65" mass="7420">MSSNNSTLTDFNKALKDVYERLNPGDERCASFLESFRKMMEREIEEKNLETLDGLVGAINSFLSN</sequence>
<dbReference type="Proteomes" id="UP000019763">
    <property type="component" value="Unassembled WGS sequence"/>
</dbReference>
<evidence type="ECO:0000313" key="2">
    <source>
        <dbReference type="Proteomes" id="UP000019763"/>
    </source>
</evidence>
<keyword evidence="2" id="KW-1185">Reference proteome</keyword>